<keyword evidence="1" id="KW-0812">Transmembrane</keyword>
<dbReference type="AlphaFoldDB" id="F8F4Y6"/>
<dbReference type="PATRIC" id="fig|1036673.3.peg.1935"/>
<name>F8F4Y6_PAEMK</name>
<organism evidence="2 3">
    <name type="scientific">Paenibacillus mucilaginosus (strain KNP414)</name>
    <dbReference type="NCBI Taxonomy" id="1036673"/>
    <lineage>
        <taxon>Bacteria</taxon>
        <taxon>Bacillati</taxon>
        <taxon>Bacillota</taxon>
        <taxon>Bacilli</taxon>
        <taxon>Bacillales</taxon>
        <taxon>Paenibacillaceae</taxon>
        <taxon>Paenibacillus</taxon>
    </lineage>
</organism>
<reference evidence="2 3" key="2">
    <citation type="journal article" date="2013" name="Genome Announc.">
        <title>Genome Sequence of Growth-Improving Paenibacillus mucilaginosus Strain KNP414.</title>
        <authorList>
            <person name="Lu J.J."/>
            <person name="Wang J.F."/>
            <person name="Hu X.F."/>
        </authorList>
    </citation>
    <scope>NUCLEOTIDE SEQUENCE [LARGE SCALE GENOMIC DNA]</scope>
    <source>
        <strain evidence="2 3">KNP414</strain>
    </source>
</reference>
<dbReference type="InterPro" id="IPR058725">
    <property type="entry name" value="YczF"/>
</dbReference>
<feature type="transmembrane region" description="Helical" evidence="1">
    <location>
        <begin position="51"/>
        <end position="68"/>
    </location>
</feature>
<protein>
    <submittedName>
        <fullName evidence="2">Uncharacterized protein</fullName>
    </submittedName>
</protein>
<dbReference type="Proteomes" id="UP000006620">
    <property type="component" value="Chromosome"/>
</dbReference>
<dbReference type="Pfam" id="PF26310">
    <property type="entry name" value="YczF"/>
    <property type="match status" value="1"/>
</dbReference>
<evidence type="ECO:0000256" key="1">
    <source>
        <dbReference type="SAM" id="Phobius"/>
    </source>
</evidence>
<dbReference type="EMBL" id="CP002869">
    <property type="protein sequence ID" value="AEI40716.1"/>
    <property type="molecule type" value="Genomic_DNA"/>
</dbReference>
<proteinExistence type="predicted"/>
<dbReference type="KEGG" id="pms:KNP414_02155"/>
<dbReference type="HOGENOM" id="CLU_2555078_0_0_9"/>
<keyword evidence="1" id="KW-1133">Transmembrane helix</keyword>
<evidence type="ECO:0000313" key="3">
    <source>
        <dbReference type="Proteomes" id="UP000006620"/>
    </source>
</evidence>
<accession>F8F4Y6</accession>
<dbReference type="RefSeq" id="WP_013915877.1">
    <property type="nucleotide sequence ID" value="NC_015690.1"/>
</dbReference>
<evidence type="ECO:0000313" key="2">
    <source>
        <dbReference type="EMBL" id="AEI40716.1"/>
    </source>
</evidence>
<keyword evidence="1" id="KW-0472">Membrane</keyword>
<gene>
    <name evidence="2" type="ordered locus">KNP414_02155</name>
</gene>
<reference evidence="3" key="1">
    <citation type="submission" date="2011-06" db="EMBL/GenBank/DDBJ databases">
        <title>Complete genome sequence of Paenibacillus mucilaginosus KNP414.</title>
        <authorList>
            <person name="Wang J."/>
            <person name="Hu S."/>
            <person name="Hu X."/>
            <person name="Zhang B."/>
            <person name="Dong D."/>
            <person name="Zhang S."/>
            <person name="Zhao K."/>
            <person name="Wu D."/>
        </authorList>
    </citation>
    <scope>NUCLEOTIDE SEQUENCE [LARGE SCALE GENOMIC DNA]</scope>
    <source>
        <strain evidence="3">KNP414</strain>
    </source>
</reference>
<sequence length="85" mass="9457">MVKMLFVTLCMFGAGLLYLVMIDMVSGLTLPEAVMILRESYSVLTVTDYVIVLLLLVLPAVHWGYTFWKARTASGQTKRSSPDSP</sequence>